<organism evidence="1 2">
    <name type="scientific">Methanobrevibacter olleyae</name>
    <dbReference type="NCBI Taxonomy" id="294671"/>
    <lineage>
        <taxon>Archaea</taxon>
        <taxon>Methanobacteriati</taxon>
        <taxon>Methanobacteriota</taxon>
        <taxon>Methanomada group</taxon>
        <taxon>Methanobacteria</taxon>
        <taxon>Methanobacteriales</taxon>
        <taxon>Methanobacteriaceae</taxon>
        <taxon>Methanobrevibacter</taxon>
    </lineage>
</organism>
<comment type="caution">
    <text evidence="1">The sequence shown here is derived from an EMBL/GenBank/DDBJ whole genome shotgun (WGS) entry which is preliminary data.</text>
</comment>
<keyword evidence="1" id="KW-0282">Flagellum</keyword>
<dbReference type="EMBL" id="SUTG01000009">
    <property type="protein sequence ID" value="MBE6512150.1"/>
    <property type="molecule type" value="Genomic_DNA"/>
</dbReference>
<evidence type="ECO:0000313" key="2">
    <source>
        <dbReference type="Proteomes" id="UP000732619"/>
    </source>
</evidence>
<keyword evidence="1" id="KW-0969">Cilium</keyword>
<reference evidence="1" key="1">
    <citation type="submission" date="2019-04" db="EMBL/GenBank/DDBJ databases">
        <title>Evolution of Biomass-Degrading Anaerobic Consortia Revealed by Metagenomics.</title>
        <authorList>
            <person name="Peng X."/>
        </authorList>
    </citation>
    <scope>NUCLEOTIDE SEQUENCE</scope>
    <source>
        <strain evidence="1">SIG14</strain>
    </source>
</reference>
<evidence type="ECO:0000313" key="1">
    <source>
        <dbReference type="EMBL" id="MBE6512150.1"/>
    </source>
</evidence>
<name>A0A8T3VQ94_METOL</name>
<dbReference type="AlphaFoldDB" id="A0A8T3VQ94"/>
<accession>A0A8T3VQ94</accession>
<sequence length="121" mass="12812">MKSSVLILAVVAVILFAGGAFAFVFMDDIADVADGGNSGTFHKVADKVDKVTSSDSSSSDGGSDIVSEVVKFNHQNGEGYFREVTYKDGGFRQFDNASGELIGSSYDEDQEKLGVIDGNLE</sequence>
<keyword evidence="1" id="KW-0966">Cell projection</keyword>
<gene>
    <name evidence="1" type="ORF">E7Z75_03215</name>
</gene>
<proteinExistence type="predicted"/>
<dbReference type="Proteomes" id="UP000732619">
    <property type="component" value="Unassembled WGS sequence"/>
</dbReference>
<protein>
    <submittedName>
        <fullName evidence="1">Flagellar protein, FliL</fullName>
    </submittedName>
</protein>